<dbReference type="AlphaFoldDB" id="A0A9P1N0S1"/>
<dbReference type="EMBL" id="CANHGI010000002">
    <property type="protein sequence ID" value="CAI5443471.1"/>
    <property type="molecule type" value="Genomic_DNA"/>
</dbReference>
<dbReference type="Proteomes" id="UP001152747">
    <property type="component" value="Unassembled WGS sequence"/>
</dbReference>
<name>A0A9P1N0S1_9PELO</name>
<proteinExistence type="predicted"/>
<accession>A0A9P1N0S1</accession>
<gene>
    <name evidence="1" type="ORF">CAMP_LOCUS6108</name>
</gene>
<sequence>MTIASTLVYKHRPCLSQNKFVEIFQNDAALISYELFWTFENTHLRTNLLILVKTKNSHLTKTLLENVRFSFNRSPQATLNLFERMSEEWPMREIEANCSSNNIVSIVEFVSITQVPFLVLLETMNGKENSGWRIELKDLLIEQHRVNCGIRLNNTGCFFGTTRNNEWKGEFGMED</sequence>
<keyword evidence="2" id="KW-1185">Reference proteome</keyword>
<protein>
    <submittedName>
        <fullName evidence="1">Uncharacterized protein</fullName>
    </submittedName>
</protein>
<organism evidence="1 2">
    <name type="scientific">Caenorhabditis angaria</name>
    <dbReference type="NCBI Taxonomy" id="860376"/>
    <lineage>
        <taxon>Eukaryota</taxon>
        <taxon>Metazoa</taxon>
        <taxon>Ecdysozoa</taxon>
        <taxon>Nematoda</taxon>
        <taxon>Chromadorea</taxon>
        <taxon>Rhabditida</taxon>
        <taxon>Rhabditina</taxon>
        <taxon>Rhabditomorpha</taxon>
        <taxon>Rhabditoidea</taxon>
        <taxon>Rhabditidae</taxon>
        <taxon>Peloderinae</taxon>
        <taxon>Caenorhabditis</taxon>
    </lineage>
</organism>
<comment type="caution">
    <text evidence="1">The sequence shown here is derived from an EMBL/GenBank/DDBJ whole genome shotgun (WGS) entry which is preliminary data.</text>
</comment>
<evidence type="ECO:0000313" key="2">
    <source>
        <dbReference type="Proteomes" id="UP001152747"/>
    </source>
</evidence>
<evidence type="ECO:0000313" key="1">
    <source>
        <dbReference type="EMBL" id="CAI5443471.1"/>
    </source>
</evidence>
<reference evidence="1" key="1">
    <citation type="submission" date="2022-11" db="EMBL/GenBank/DDBJ databases">
        <authorList>
            <person name="Kikuchi T."/>
        </authorList>
    </citation>
    <scope>NUCLEOTIDE SEQUENCE</scope>
    <source>
        <strain evidence="1">PS1010</strain>
    </source>
</reference>